<comment type="pathway">
    <text evidence="2 11">Glycolipid biosynthesis; glycosylphosphatidylinositol-anchor biosynthesis.</text>
</comment>
<name>A0A1S3J0G1_LINAN</name>
<dbReference type="GO" id="GO:0000009">
    <property type="term" value="F:alpha-1,6-mannosyltransferase activity"/>
    <property type="evidence" value="ECO:0007669"/>
    <property type="project" value="InterPro"/>
</dbReference>
<dbReference type="Pfam" id="PF04188">
    <property type="entry name" value="Mannosyl_trans2"/>
    <property type="match status" value="1"/>
</dbReference>
<dbReference type="InParanoid" id="A0A1S3J0G1"/>
<evidence type="ECO:0000256" key="10">
    <source>
        <dbReference type="ARBA" id="ARBA00023136"/>
    </source>
</evidence>
<dbReference type="PANTHER" id="PTHR12468">
    <property type="entry name" value="GPI MANNOSYLTRANSFERASE 2"/>
    <property type="match status" value="1"/>
</dbReference>
<evidence type="ECO:0000256" key="9">
    <source>
        <dbReference type="ARBA" id="ARBA00022989"/>
    </source>
</evidence>
<proteinExistence type="inferred from homology"/>
<feature type="transmembrane region" description="Helical" evidence="11">
    <location>
        <begin position="211"/>
        <end position="232"/>
    </location>
</feature>
<gene>
    <name evidence="13" type="primary">LOC106169013</name>
</gene>
<dbReference type="GO" id="GO:0006506">
    <property type="term" value="P:GPI anchor biosynthetic process"/>
    <property type="evidence" value="ECO:0007669"/>
    <property type="project" value="UniProtKB-UniPathway"/>
</dbReference>
<evidence type="ECO:0000313" key="13">
    <source>
        <dbReference type="RefSeq" id="XP_013403748.1"/>
    </source>
</evidence>
<dbReference type="EC" id="2.4.1.-" evidence="11"/>
<dbReference type="UniPathway" id="UPA00196"/>
<dbReference type="AlphaFoldDB" id="A0A1S3J0G1"/>
<keyword evidence="12" id="KW-1185">Reference proteome</keyword>
<dbReference type="STRING" id="7574.A0A1S3J0G1"/>
<keyword evidence="6 11" id="KW-0808">Transferase</keyword>
<comment type="similarity">
    <text evidence="3 11">Belongs to the PIGV family.</text>
</comment>
<sequence>MCLGFSPIITFDTDICNMALSLKSKVTRFAIFTRCLLLLLQMIFNYILPDHDAKVFNPPLPKSHAMPGDKVINFLLGGLRRWDGIYFLHIAEHGYTYMNCLAFFPLFPKVVEYLSKSLFFPLTFFMCQANVLLVTAVIVNLYCFVKSAGALYTLGGKVLNNEALAYKGALLYCINPASIFFTAPYSEAMFAWLGFTAMIQYEKKDNYKCSFFFGLASLVRSNGLVSACILFYKRFKDVLGVFLEFLPRSRFSSKSNSIILILSSLYFLLPTMLIYALICIAPFAYYQYYAYQMYCTDSGKSLSIPGFIYDYGRKQHYVLPTDTNPEWCTHFIPLSYSYIQSHHWGVGFMRYYQTKQLPNFVLALPMVLLCICAAFRYIRHNRFYSLTLGLLPELMYSKKLDKDKLKEEGFESMNCLVYMIHMLVLLVFGIFFMHIQVITRLLASSCPLIYWYAAAVTTANSSKYAMVNRWDVIKRNQQHTTQESGDLLQSNLLELVSTEIQNWQKNSAGHKLLLSYFMVYVLIGTAAFSNFLPWT</sequence>
<evidence type="ECO:0000256" key="7">
    <source>
        <dbReference type="ARBA" id="ARBA00022692"/>
    </source>
</evidence>
<evidence type="ECO:0000256" key="6">
    <source>
        <dbReference type="ARBA" id="ARBA00022679"/>
    </source>
</evidence>
<dbReference type="GeneID" id="106169013"/>
<dbReference type="GO" id="GO:0004376">
    <property type="term" value="F:GPI mannosyltransferase activity"/>
    <property type="evidence" value="ECO:0007669"/>
    <property type="project" value="InterPro"/>
</dbReference>
<evidence type="ECO:0000256" key="1">
    <source>
        <dbReference type="ARBA" id="ARBA00004477"/>
    </source>
</evidence>
<comment type="function">
    <text evidence="11">Mannosyltransferase involved in glycosylphosphatidylinositol-anchor biosynthesis.</text>
</comment>
<feature type="transmembrane region" description="Helical" evidence="11">
    <location>
        <begin position="29"/>
        <end position="48"/>
    </location>
</feature>
<comment type="subcellular location">
    <subcellularLocation>
        <location evidence="1 11">Endoplasmic reticulum membrane</location>
        <topology evidence="1 11">Multi-pass membrane protein</topology>
    </subcellularLocation>
</comment>
<organism evidence="12 13">
    <name type="scientific">Lingula anatina</name>
    <name type="common">Brachiopod</name>
    <name type="synonym">Lingula unguis</name>
    <dbReference type="NCBI Taxonomy" id="7574"/>
    <lineage>
        <taxon>Eukaryota</taxon>
        <taxon>Metazoa</taxon>
        <taxon>Spiralia</taxon>
        <taxon>Lophotrochozoa</taxon>
        <taxon>Brachiopoda</taxon>
        <taxon>Linguliformea</taxon>
        <taxon>Lingulata</taxon>
        <taxon>Lingulida</taxon>
        <taxon>Linguloidea</taxon>
        <taxon>Lingulidae</taxon>
        <taxon>Lingula</taxon>
    </lineage>
</organism>
<dbReference type="InterPro" id="IPR007315">
    <property type="entry name" value="PIG-V/Gpi18"/>
</dbReference>
<dbReference type="GO" id="GO:0005789">
    <property type="term" value="C:endoplasmic reticulum membrane"/>
    <property type="evidence" value="ECO:0007669"/>
    <property type="project" value="UniProtKB-SubCell"/>
</dbReference>
<dbReference type="Proteomes" id="UP000085678">
    <property type="component" value="Unplaced"/>
</dbReference>
<accession>A0A1S3J0G1</accession>
<feature type="transmembrane region" description="Helical" evidence="11">
    <location>
        <begin position="118"/>
        <end position="143"/>
    </location>
</feature>
<evidence type="ECO:0000256" key="3">
    <source>
        <dbReference type="ARBA" id="ARBA00008698"/>
    </source>
</evidence>
<evidence type="ECO:0000256" key="4">
    <source>
        <dbReference type="ARBA" id="ARBA00022502"/>
    </source>
</evidence>
<keyword evidence="7 11" id="KW-0812">Transmembrane</keyword>
<feature type="transmembrane region" description="Helical" evidence="11">
    <location>
        <begin position="164"/>
        <end position="185"/>
    </location>
</feature>
<keyword evidence="4 11" id="KW-0337">GPI-anchor biosynthesis</keyword>
<protein>
    <recommendedName>
        <fullName evidence="11">GPI mannosyltransferase 2</fullName>
        <ecNumber evidence="11">2.4.1.-</ecNumber>
    </recommendedName>
</protein>
<dbReference type="PANTHER" id="PTHR12468:SF2">
    <property type="entry name" value="GPI MANNOSYLTRANSFERASE 2"/>
    <property type="match status" value="1"/>
</dbReference>
<feature type="transmembrane region" description="Helical" evidence="11">
    <location>
        <begin position="357"/>
        <end position="378"/>
    </location>
</feature>
<evidence type="ECO:0000256" key="11">
    <source>
        <dbReference type="RuleBase" id="RU363112"/>
    </source>
</evidence>
<dbReference type="KEGG" id="lak:106169013"/>
<dbReference type="GO" id="GO:0031501">
    <property type="term" value="C:mannosyltransferase complex"/>
    <property type="evidence" value="ECO:0007669"/>
    <property type="project" value="TreeGrafter"/>
</dbReference>
<dbReference type="RefSeq" id="XP_013403748.1">
    <property type="nucleotide sequence ID" value="XM_013548294.1"/>
</dbReference>
<evidence type="ECO:0000256" key="8">
    <source>
        <dbReference type="ARBA" id="ARBA00022824"/>
    </source>
</evidence>
<feature type="transmembrane region" description="Helical" evidence="11">
    <location>
        <begin position="258"/>
        <end position="284"/>
    </location>
</feature>
<feature type="transmembrane region" description="Helical" evidence="11">
    <location>
        <begin position="449"/>
        <end position="467"/>
    </location>
</feature>
<feature type="transmembrane region" description="Helical" evidence="11">
    <location>
        <begin position="415"/>
        <end position="437"/>
    </location>
</feature>
<keyword evidence="9 11" id="KW-1133">Transmembrane helix</keyword>
<evidence type="ECO:0000256" key="5">
    <source>
        <dbReference type="ARBA" id="ARBA00022676"/>
    </source>
</evidence>
<keyword evidence="5 11" id="KW-0328">Glycosyltransferase</keyword>
<feature type="transmembrane region" description="Helical" evidence="11">
    <location>
        <begin position="513"/>
        <end position="532"/>
    </location>
</feature>
<reference evidence="13" key="1">
    <citation type="submission" date="2025-08" db="UniProtKB">
        <authorList>
            <consortium name="RefSeq"/>
        </authorList>
    </citation>
    <scope>IDENTIFICATION</scope>
    <source>
        <tissue evidence="13">Gonads</tissue>
    </source>
</reference>
<keyword evidence="8 11" id="KW-0256">Endoplasmic reticulum</keyword>
<keyword evidence="10 11" id="KW-0472">Membrane</keyword>
<dbReference type="OrthoDB" id="10252502at2759"/>
<evidence type="ECO:0000313" key="12">
    <source>
        <dbReference type="Proteomes" id="UP000085678"/>
    </source>
</evidence>
<evidence type="ECO:0000256" key="2">
    <source>
        <dbReference type="ARBA" id="ARBA00004687"/>
    </source>
</evidence>
<dbReference type="FunCoup" id="A0A1S3J0G1">
    <property type="interactions" value="687"/>
</dbReference>